<dbReference type="InterPro" id="IPR050528">
    <property type="entry name" value="L-type_Lectin-RKs"/>
</dbReference>
<dbReference type="EMBL" id="SPHZ02000007">
    <property type="protein sequence ID" value="KAF0905889.1"/>
    <property type="molecule type" value="Genomic_DNA"/>
</dbReference>
<dbReference type="InterPro" id="IPR013320">
    <property type="entry name" value="ConA-like_dom_sf"/>
</dbReference>
<dbReference type="Gene3D" id="3.30.200.20">
    <property type="entry name" value="Phosphorylase Kinase, domain 1"/>
    <property type="match status" value="1"/>
</dbReference>
<feature type="domain" description="Protein kinase" evidence="12">
    <location>
        <begin position="211"/>
        <end position="282"/>
    </location>
</feature>
<keyword evidence="7 11" id="KW-0547">Nucleotide-binding</keyword>
<dbReference type="GO" id="GO:0016020">
    <property type="term" value="C:membrane"/>
    <property type="evidence" value="ECO:0007669"/>
    <property type="project" value="UniProtKB-SubCell"/>
</dbReference>
<evidence type="ECO:0000256" key="4">
    <source>
        <dbReference type="ARBA" id="ARBA00022692"/>
    </source>
</evidence>
<keyword evidence="10" id="KW-0472">Membrane</keyword>
<dbReference type="Gene3D" id="2.60.120.200">
    <property type="match status" value="1"/>
</dbReference>
<evidence type="ECO:0000256" key="8">
    <source>
        <dbReference type="ARBA" id="ARBA00022840"/>
    </source>
</evidence>
<evidence type="ECO:0000256" key="11">
    <source>
        <dbReference type="PROSITE-ProRule" id="PRU10141"/>
    </source>
</evidence>
<dbReference type="Pfam" id="PF00139">
    <property type="entry name" value="Lectin_legB"/>
    <property type="match status" value="1"/>
</dbReference>
<evidence type="ECO:0000313" key="14">
    <source>
        <dbReference type="Proteomes" id="UP000479710"/>
    </source>
</evidence>
<dbReference type="InterPro" id="IPR001245">
    <property type="entry name" value="Ser-Thr/Tyr_kinase_cat_dom"/>
</dbReference>
<sequence length="282" mass="31362">MGAFVLSPTKNLSTANAGQLGLLNMTDDGKLSNHVFAVELDTIMNPEFSDIDSNHVGIDVNNLTSLQAKTAGYYDDDGTGAFRSLQLNSQKPMQVWVDYDGQDRQLDVTLAPARASKPGRPLLSATVDLSSVMKDLMYVGDGRRVHTPLRPPMELQLGRSCSLTGLLDAAYVLLFVRWWRRQYAEVREDWEVEFGPHRFAYKDLFHATQGFADKNLLGVGGFGSVYKGMLPVSNLEIAVKRASHDSRQGMREFIAEVVSIGRIRHRNIVQLLSAQRRTSSCL</sequence>
<feature type="binding site" evidence="11">
    <location>
        <position position="240"/>
    </location>
    <ligand>
        <name>ATP</name>
        <dbReference type="ChEBI" id="CHEBI:30616"/>
    </ligand>
</feature>
<evidence type="ECO:0000256" key="9">
    <source>
        <dbReference type="ARBA" id="ARBA00022989"/>
    </source>
</evidence>
<dbReference type="Proteomes" id="UP000479710">
    <property type="component" value="Unassembled WGS sequence"/>
</dbReference>
<evidence type="ECO:0000313" key="13">
    <source>
        <dbReference type="EMBL" id="KAF0905889.1"/>
    </source>
</evidence>
<dbReference type="CDD" id="cd06899">
    <property type="entry name" value="lectin_legume_LecRK_Arcelin_ConA"/>
    <property type="match status" value="1"/>
</dbReference>
<comment type="caution">
    <text evidence="13">The sequence shown here is derived from an EMBL/GenBank/DDBJ whole genome shotgun (WGS) entry which is preliminary data.</text>
</comment>
<keyword evidence="8 11" id="KW-0067">ATP-binding</keyword>
<proteinExistence type="inferred from homology"/>
<dbReference type="GO" id="GO:0006952">
    <property type="term" value="P:defense response"/>
    <property type="evidence" value="ECO:0007669"/>
    <property type="project" value="UniProtKB-ARBA"/>
</dbReference>
<comment type="subcellular location">
    <subcellularLocation>
        <location evidence="1">Membrane</location>
        <topology evidence="1">Single-pass type I membrane protein</topology>
    </subcellularLocation>
</comment>
<evidence type="ECO:0000256" key="5">
    <source>
        <dbReference type="ARBA" id="ARBA00022729"/>
    </source>
</evidence>
<dbReference type="AlphaFoldDB" id="A0A6G1D0H2"/>
<evidence type="ECO:0000256" key="7">
    <source>
        <dbReference type="ARBA" id="ARBA00022741"/>
    </source>
</evidence>
<keyword evidence="4" id="KW-0812">Transmembrane</keyword>
<dbReference type="PROSITE" id="PS00107">
    <property type="entry name" value="PROTEIN_KINASE_ATP"/>
    <property type="match status" value="1"/>
</dbReference>
<dbReference type="Pfam" id="PF07714">
    <property type="entry name" value="PK_Tyr_Ser-Thr"/>
    <property type="match status" value="1"/>
</dbReference>
<comment type="similarity">
    <text evidence="2">In the N-terminal section; belongs to the leguminous lectin family.</text>
</comment>
<accession>A0A6G1D0H2</accession>
<evidence type="ECO:0000256" key="2">
    <source>
        <dbReference type="ARBA" id="ARBA00008536"/>
    </source>
</evidence>
<keyword evidence="6" id="KW-0430">Lectin</keyword>
<evidence type="ECO:0000256" key="3">
    <source>
        <dbReference type="ARBA" id="ARBA00010217"/>
    </source>
</evidence>
<evidence type="ECO:0000256" key="6">
    <source>
        <dbReference type="ARBA" id="ARBA00022734"/>
    </source>
</evidence>
<dbReference type="SUPFAM" id="SSF56112">
    <property type="entry name" value="Protein kinase-like (PK-like)"/>
    <property type="match status" value="1"/>
</dbReference>
<evidence type="ECO:0000259" key="12">
    <source>
        <dbReference type="PROSITE" id="PS50011"/>
    </source>
</evidence>
<dbReference type="InterPro" id="IPR001220">
    <property type="entry name" value="Legume_lectin_dom"/>
</dbReference>
<gene>
    <name evidence="13" type="ORF">E2562_008917</name>
</gene>
<dbReference type="GO" id="GO:0051707">
    <property type="term" value="P:response to other organism"/>
    <property type="evidence" value="ECO:0007669"/>
    <property type="project" value="UniProtKB-ARBA"/>
</dbReference>
<dbReference type="InterPro" id="IPR000719">
    <property type="entry name" value="Prot_kinase_dom"/>
</dbReference>
<keyword evidence="9" id="KW-1133">Transmembrane helix</keyword>
<organism evidence="13 14">
    <name type="scientific">Oryza meyeriana var. granulata</name>
    <dbReference type="NCBI Taxonomy" id="110450"/>
    <lineage>
        <taxon>Eukaryota</taxon>
        <taxon>Viridiplantae</taxon>
        <taxon>Streptophyta</taxon>
        <taxon>Embryophyta</taxon>
        <taxon>Tracheophyta</taxon>
        <taxon>Spermatophyta</taxon>
        <taxon>Magnoliopsida</taxon>
        <taxon>Liliopsida</taxon>
        <taxon>Poales</taxon>
        <taxon>Poaceae</taxon>
        <taxon>BOP clade</taxon>
        <taxon>Oryzoideae</taxon>
        <taxon>Oryzeae</taxon>
        <taxon>Oryzinae</taxon>
        <taxon>Oryza</taxon>
        <taxon>Oryza meyeriana</taxon>
    </lineage>
</organism>
<dbReference type="InterPro" id="IPR017441">
    <property type="entry name" value="Protein_kinase_ATP_BS"/>
</dbReference>
<dbReference type="PANTHER" id="PTHR27007">
    <property type="match status" value="1"/>
</dbReference>
<dbReference type="GO" id="GO:0004672">
    <property type="term" value="F:protein kinase activity"/>
    <property type="evidence" value="ECO:0007669"/>
    <property type="project" value="InterPro"/>
</dbReference>
<reference evidence="13 14" key="1">
    <citation type="submission" date="2019-11" db="EMBL/GenBank/DDBJ databases">
        <title>Whole genome sequence of Oryza granulata.</title>
        <authorList>
            <person name="Li W."/>
        </authorList>
    </citation>
    <scope>NUCLEOTIDE SEQUENCE [LARGE SCALE GENOMIC DNA]</scope>
    <source>
        <strain evidence="14">cv. Menghai</strain>
        <tissue evidence="13">Leaf</tissue>
    </source>
</reference>
<dbReference type="InterPro" id="IPR011009">
    <property type="entry name" value="Kinase-like_dom_sf"/>
</dbReference>
<name>A0A6G1D0H2_9ORYZ</name>
<evidence type="ECO:0000256" key="1">
    <source>
        <dbReference type="ARBA" id="ARBA00004479"/>
    </source>
</evidence>
<keyword evidence="5" id="KW-0732">Signal</keyword>
<dbReference type="GO" id="GO:0030246">
    <property type="term" value="F:carbohydrate binding"/>
    <property type="evidence" value="ECO:0007669"/>
    <property type="project" value="UniProtKB-KW"/>
</dbReference>
<evidence type="ECO:0000256" key="10">
    <source>
        <dbReference type="ARBA" id="ARBA00023136"/>
    </source>
</evidence>
<protein>
    <recommendedName>
        <fullName evidence="12">Protein kinase domain-containing protein</fullName>
    </recommendedName>
</protein>
<dbReference type="PROSITE" id="PS50011">
    <property type="entry name" value="PROTEIN_KINASE_DOM"/>
    <property type="match status" value="1"/>
</dbReference>
<comment type="similarity">
    <text evidence="3">In the C-terminal section; belongs to the protein kinase superfamily. Ser/Thr protein kinase family.</text>
</comment>
<dbReference type="OrthoDB" id="782726at2759"/>
<dbReference type="GO" id="GO:0005524">
    <property type="term" value="F:ATP binding"/>
    <property type="evidence" value="ECO:0007669"/>
    <property type="project" value="UniProtKB-UniRule"/>
</dbReference>
<keyword evidence="14" id="KW-1185">Reference proteome</keyword>
<dbReference type="SUPFAM" id="SSF49899">
    <property type="entry name" value="Concanavalin A-like lectins/glucanases"/>
    <property type="match status" value="1"/>
</dbReference>